<comment type="caution">
    <text evidence="6">The sequence shown here is derived from an EMBL/GenBank/DDBJ whole genome shotgun (WGS) entry which is preliminary data.</text>
</comment>
<dbReference type="InterPro" id="IPR036397">
    <property type="entry name" value="RNaseH_sf"/>
</dbReference>
<keyword evidence="6" id="KW-0269">Exonuclease</keyword>
<feature type="domain" description="Exonuclease" evidence="5">
    <location>
        <begin position="453"/>
        <end position="620"/>
    </location>
</feature>
<dbReference type="CDD" id="cd06127">
    <property type="entry name" value="DEDDh"/>
    <property type="match status" value="1"/>
</dbReference>
<keyword evidence="4" id="KW-1133">Transmembrane helix</keyword>
<comment type="function">
    <text evidence="2">DNA polymerase III is a complex, multichain enzyme responsible for most of the replicative synthesis in bacteria. The epsilon subunit contain the editing function and is a proofreading 3'-5' exonuclease.</text>
</comment>
<proteinExistence type="predicted"/>
<dbReference type="RefSeq" id="WP_377744015.1">
    <property type="nucleotide sequence ID" value="NZ_JBHRXJ010000005.1"/>
</dbReference>
<dbReference type="Proteomes" id="UP001595721">
    <property type="component" value="Unassembled WGS sequence"/>
</dbReference>
<dbReference type="SUPFAM" id="SSF53098">
    <property type="entry name" value="Ribonuclease H-like"/>
    <property type="match status" value="1"/>
</dbReference>
<dbReference type="SMART" id="SM00479">
    <property type="entry name" value="EXOIII"/>
    <property type="match status" value="1"/>
</dbReference>
<evidence type="ECO:0000313" key="7">
    <source>
        <dbReference type="Proteomes" id="UP001595721"/>
    </source>
</evidence>
<keyword evidence="7" id="KW-1185">Reference proteome</keyword>
<gene>
    <name evidence="6" type="ORF">ACFOMH_08960</name>
</gene>
<sequence length="645" mass="67590">MLTRLSLRLRVFLIFAGLLAGLLGVLAVALFVALRRFDHAAAATAPGAAMPDIGTVLIGAGAIATLGMLMLVLWVWFLFDQHVARPIETLAGGLRTGAAPERSEGRYLADLAPAARASAEARLRSAEALTETVQTHVAELAREKAMLESVLSDIGAVALMTDAEDRVIFFNATARAALPGLVLGRPLARYLRPAALLAARRRLLAGNGGATGLAVLTAEGSRLSGHMRVTAEGGHVLILRPPSAPSHGEALENLRRRAATLVPLLGAVEDALPPDVRGAIRDEGAALIAALHALAPEPALARVDAQALAGSVEEVTLGRIDELCLAADGGALAVLLGDLARRLLTGGRLAQLDIIRAAPGQDEARIALSWQGDALSMAQLDEWLAGAPDPDRPGESGAAIAAEAGTGLWTEVRPGGGAIIMPVPARADHCEVPPGLTYKARLGPAGPALDAMTCVVFDTETTGLDPADRIVQIAGLRIMAGRPTGERFETLVNPGRPIPQRATRIHGITDAMVALAPDMTTALRAFRHFTEDAVLIAHNAPFDMGLLRSAATETGAEFPNRVLDTVLLSAMVWGKSAPHSLDALAERLGVTIPPEARHTAMGDAEAAAQIFLRLIPALRAKGLGDLDAIRDQARQYRRLIADANR</sequence>
<comment type="catalytic activity">
    <reaction evidence="3">
        <text>DNA(n) + a 2'-deoxyribonucleoside 5'-triphosphate = DNA(n+1) + diphosphate</text>
        <dbReference type="Rhea" id="RHEA:22508"/>
        <dbReference type="Rhea" id="RHEA-COMP:17339"/>
        <dbReference type="Rhea" id="RHEA-COMP:17340"/>
        <dbReference type="ChEBI" id="CHEBI:33019"/>
        <dbReference type="ChEBI" id="CHEBI:61560"/>
        <dbReference type="ChEBI" id="CHEBI:173112"/>
        <dbReference type="EC" id="2.7.7.7"/>
    </reaction>
</comment>
<evidence type="ECO:0000313" key="6">
    <source>
        <dbReference type="EMBL" id="MFC3528307.1"/>
    </source>
</evidence>
<dbReference type="PANTHER" id="PTHR30231">
    <property type="entry name" value="DNA POLYMERASE III SUBUNIT EPSILON"/>
    <property type="match status" value="1"/>
</dbReference>
<protein>
    <recommendedName>
        <fullName evidence="1">DNA-directed DNA polymerase</fullName>
        <ecNumber evidence="1">2.7.7.7</ecNumber>
    </recommendedName>
</protein>
<keyword evidence="6" id="KW-0540">Nuclease</keyword>
<name>A0ABV7R4M3_9RHOB</name>
<dbReference type="Gene3D" id="3.30.420.10">
    <property type="entry name" value="Ribonuclease H-like superfamily/Ribonuclease H"/>
    <property type="match status" value="1"/>
</dbReference>
<dbReference type="EMBL" id="JBHRXJ010000005">
    <property type="protein sequence ID" value="MFC3528307.1"/>
    <property type="molecule type" value="Genomic_DNA"/>
</dbReference>
<evidence type="ECO:0000256" key="3">
    <source>
        <dbReference type="ARBA" id="ARBA00049244"/>
    </source>
</evidence>
<feature type="transmembrane region" description="Helical" evidence="4">
    <location>
        <begin position="55"/>
        <end position="79"/>
    </location>
</feature>
<evidence type="ECO:0000259" key="5">
    <source>
        <dbReference type="SMART" id="SM00479"/>
    </source>
</evidence>
<dbReference type="PANTHER" id="PTHR30231:SF41">
    <property type="entry name" value="DNA POLYMERASE III SUBUNIT EPSILON"/>
    <property type="match status" value="1"/>
</dbReference>
<evidence type="ECO:0000256" key="2">
    <source>
        <dbReference type="ARBA" id="ARBA00025483"/>
    </source>
</evidence>
<dbReference type="NCBIfam" id="TIGR00573">
    <property type="entry name" value="dnaq"/>
    <property type="match status" value="1"/>
</dbReference>
<dbReference type="Pfam" id="PF00929">
    <property type="entry name" value="RNase_T"/>
    <property type="match status" value="1"/>
</dbReference>
<dbReference type="GO" id="GO:0004527">
    <property type="term" value="F:exonuclease activity"/>
    <property type="evidence" value="ECO:0007669"/>
    <property type="project" value="UniProtKB-KW"/>
</dbReference>
<dbReference type="InterPro" id="IPR006054">
    <property type="entry name" value="DnaQ"/>
</dbReference>
<dbReference type="EC" id="2.7.7.7" evidence="1"/>
<keyword evidence="4" id="KW-0812">Transmembrane</keyword>
<keyword evidence="6" id="KW-0378">Hydrolase</keyword>
<accession>A0ABV7R4M3</accession>
<feature type="transmembrane region" description="Helical" evidence="4">
    <location>
        <begin position="12"/>
        <end position="34"/>
    </location>
</feature>
<reference evidence="7" key="1">
    <citation type="journal article" date="2019" name="Int. J. Syst. Evol. Microbiol.">
        <title>The Global Catalogue of Microorganisms (GCM) 10K type strain sequencing project: providing services to taxonomists for standard genome sequencing and annotation.</title>
        <authorList>
            <consortium name="The Broad Institute Genomics Platform"/>
            <consortium name="The Broad Institute Genome Sequencing Center for Infectious Disease"/>
            <person name="Wu L."/>
            <person name="Ma J."/>
        </authorList>
    </citation>
    <scope>NUCLEOTIDE SEQUENCE [LARGE SCALE GENOMIC DNA]</scope>
    <source>
        <strain evidence="7">KCTC 42899</strain>
    </source>
</reference>
<organism evidence="6 7">
    <name type="scientific">Paracoccus mangrovi</name>
    <dbReference type="NCBI Taxonomy" id="1715645"/>
    <lineage>
        <taxon>Bacteria</taxon>
        <taxon>Pseudomonadati</taxon>
        <taxon>Pseudomonadota</taxon>
        <taxon>Alphaproteobacteria</taxon>
        <taxon>Rhodobacterales</taxon>
        <taxon>Paracoccaceae</taxon>
        <taxon>Paracoccus</taxon>
    </lineage>
</organism>
<dbReference type="InterPro" id="IPR012337">
    <property type="entry name" value="RNaseH-like_sf"/>
</dbReference>
<evidence type="ECO:0000256" key="1">
    <source>
        <dbReference type="ARBA" id="ARBA00012417"/>
    </source>
</evidence>
<keyword evidence="4" id="KW-0472">Membrane</keyword>
<evidence type="ECO:0000256" key="4">
    <source>
        <dbReference type="SAM" id="Phobius"/>
    </source>
</evidence>
<dbReference type="InterPro" id="IPR013520">
    <property type="entry name" value="Ribonucl_H"/>
</dbReference>